<dbReference type="CDD" id="cd09272">
    <property type="entry name" value="RNase_HI_RT_Ty1"/>
    <property type="match status" value="1"/>
</dbReference>
<dbReference type="Proteomes" id="UP000765509">
    <property type="component" value="Unassembled WGS sequence"/>
</dbReference>
<comment type="caution">
    <text evidence="1">The sequence shown here is derived from an EMBL/GenBank/DDBJ whole genome shotgun (WGS) entry which is preliminary data.</text>
</comment>
<proteinExistence type="predicted"/>
<dbReference type="PANTHER" id="PTHR11439">
    <property type="entry name" value="GAG-POL-RELATED RETROTRANSPOSON"/>
    <property type="match status" value="1"/>
</dbReference>
<dbReference type="PANTHER" id="PTHR11439:SF483">
    <property type="entry name" value="PEPTIDE SYNTHASE GLIP-LIKE, PUTATIVE (AFU_ORTHOLOGUE AFUA_3G12920)-RELATED"/>
    <property type="match status" value="1"/>
</dbReference>
<dbReference type="OrthoDB" id="3344688at2759"/>
<dbReference type="EMBL" id="AVOT02057032">
    <property type="protein sequence ID" value="MBW0551216.1"/>
    <property type="molecule type" value="Genomic_DNA"/>
</dbReference>
<name>A0A9Q3IWF1_9BASI</name>
<organism evidence="1 2">
    <name type="scientific">Austropuccinia psidii MF-1</name>
    <dbReference type="NCBI Taxonomy" id="1389203"/>
    <lineage>
        <taxon>Eukaryota</taxon>
        <taxon>Fungi</taxon>
        <taxon>Dikarya</taxon>
        <taxon>Basidiomycota</taxon>
        <taxon>Pucciniomycotina</taxon>
        <taxon>Pucciniomycetes</taxon>
        <taxon>Pucciniales</taxon>
        <taxon>Sphaerophragmiaceae</taxon>
        <taxon>Austropuccinia</taxon>
    </lineage>
</organism>
<sequence>MTANSALPANCKLESNFSLKKMDKPYLKQIGMLLYIAQALRPDIAYAVNYLALFSLKTNQHHWNALENLIAYFRGTTYDGILIRKNQDSQQMKCYIDANWGGEASRLTHGYVILHGKNPIAWQLRRQTTVASSMAQAEYMALSFAAKEMLWMYNLFCKTIDLNTPILLSDNKMAVGISTDSMSKKQTQHLIREFNVINEYIVMKKMELKWVAMREKLADIMTKPLRSVKTQ</sequence>
<dbReference type="AlphaFoldDB" id="A0A9Q3IWF1"/>
<evidence type="ECO:0000313" key="1">
    <source>
        <dbReference type="EMBL" id="MBW0551216.1"/>
    </source>
</evidence>
<reference evidence="1" key="1">
    <citation type="submission" date="2021-03" db="EMBL/GenBank/DDBJ databases">
        <title>Draft genome sequence of rust myrtle Austropuccinia psidii MF-1, a brazilian biotype.</title>
        <authorList>
            <person name="Quecine M.C."/>
            <person name="Pachon D.M.R."/>
            <person name="Bonatelli M.L."/>
            <person name="Correr F.H."/>
            <person name="Franceschini L.M."/>
            <person name="Leite T.F."/>
            <person name="Margarido G.R.A."/>
            <person name="Almeida C.A."/>
            <person name="Ferrarezi J.A."/>
            <person name="Labate C.A."/>
        </authorList>
    </citation>
    <scope>NUCLEOTIDE SEQUENCE</scope>
    <source>
        <strain evidence="1">MF-1</strain>
    </source>
</reference>
<keyword evidence="2" id="KW-1185">Reference proteome</keyword>
<accession>A0A9Q3IWF1</accession>
<gene>
    <name evidence="1" type="ORF">O181_090931</name>
</gene>
<evidence type="ECO:0000313" key="2">
    <source>
        <dbReference type="Proteomes" id="UP000765509"/>
    </source>
</evidence>
<protein>
    <recommendedName>
        <fullName evidence="3">Reverse transcriptase Ty1/copia-type domain-containing protein</fullName>
    </recommendedName>
</protein>
<evidence type="ECO:0008006" key="3">
    <source>
        <dbReference type="Google" id="ProtNLM"/>
    </source>
</evidence>